<dbReference type="PANTHER" id="PTHR36910:SF8">
    <property type="match status" value="1"/>
</dbReference>
<dbReference type="PANTHER" id="PTHR36910">
    <property type="match status" value="1"/>
</dbReference>
<dbReference type="Proteomes" id="UP000695022">
    <property type="component" value="Unplaced"/>
</dbReference>
<keyword evidence="1" id="KW-1185">Reference proteome</keyword>
<organism evidence="1 2">
    <name type="scientific">Priapulus caudatus</name>
    <name type="common">Priapulid worm</name>
    <dbReference type="NCBI Taxonomy" id="37621"/>
    <lineage>
        <taxon>Eukaryota</taxon>
        <taxon>Metazoa</taxon>
        <taxon>Ecdysozoa</taxon>
        <taxon>Scalidophora</taxon>
        <taxon>Priapulida</taxon>
        <taxon>Priapulimorpha</taxon>
        <taxon>Priapulimorphida</taxon>
        <taxon>Priapulidae</taxon>
        <taxon>Priapulus</taxon>
    </lineage>
</organism>
<evidence type="ECO:0000313" key="2">
    <source>
        <dbReference type="RefSeq" id="XP_014673094.1"/>
    </source>
</evidence>
<sequence length="244" mass="27455">MVLEAGLPSHLVAAASPEAELRLLEALQSQLLPPPRESLEDDFLEQQWLAIASSNADDNPFVGHSLVEFFSDAESLQTFTCYVFNRRYGWSEAGSPQRRRSVPQKTKLKTSLNELLDELIKWYMYQELSSPLLESMKASVIAASKKPVVRNQTLVHCMEWFKLNAHSHVSGQYYSLVKEIVLLGLMDVWSAVRNACCCRLPDIVGELSLAELEDLFTDLVLVCEGRSSTWQAVEGAVMGSRIRY</sequence>
<protein>
    <submittedName>
        <fullName evidence="2">Uncharacterized protein LOC106813471</fullName>
    </submittedName>
</protein>
<proteinExistence type="predicted"/>
<reference evidence="2" key="1">
    <citation type="submission" date="2025-08" db="UniProtKB">
        <authorList>
            <consortium name="RefSeq"/>
        </authorList>
    </citation>
    <scope>IDENTIFICATION</scope>
</reference>
<name>A0ABM1ELM3_PRICU</name>
<accession>A0ABM1ELM3</accession>
<dbReference type="RefSeq" id="XP_014673094.1">
    <property type="nucleotide sequence ID" value="XM_014817608.1"/>
</dbReference>
<evidence type="ECO:0000313" key="1">
    <source>
        <dbReference type="Proteomes" id="UP000695022"/>
    </source>
</evidence>
<gene>
    <name evidence="2" type="primary">LOC106813471</name>
</gene>
<dbReference type="GeneID" id="106813471"/>